<dbReference type="STRING" id="864069.MicloDRAFT_00043010"/>
<feature type="compositionally biased region" description="Basic and acidic residues" evidence="3">
    <location>
        <begin position="207"/>
        <end position="219"/>
    </location>
</feature>
<protein>
    <submittedName>
        <fullName evidence="5">Acetyltransferase</fullName>
    </submittedName>
</protein>
<dbReference type="InterPro" id="IPR016181">
    <property type="entry name" value="Acyl_CoA_acyltransferase"/>
</dbReference>
<dbReference type="OrthoDB" id="275336at2"/>
<dbReference type="Gene3D" id="3.40.630.30">
    <property type="match status" value="1"/>
</dbReference>
<accession>I4YUT6</accession>
<name>I4YUT6_9HYPH</name>
<dbReference type="Proteomes" id="UP000003947">
    <property type="component" value="Unassembled WGS sequence"/>
</dbReference>
<reference evidence="5 6" key="1">
    <citation type="submission" date="2012-02" db="EMBL/GenBank/DDBJ databases">
        <title>Improved High-Quality Draft sequence of Microvirga sp. WSM3557.</title>
        <authorList>
            <consortium name="US DOE Joint Genome Institute"/>
            <person name="Lucas S."/>
            <person name="Han J."/>
            <person name="Lapidus A."/>
            <person name="Cheng J.-F."/>
            <person name="Goodwin L."/>
            <person name="Pitluck S."/>
            <person name="Peters L."/>
            <person name="Zhang X."/>
            <person name="Detter J.C."/>
            <person name="Han C."/>
            <person name="Tapia R."/>
            <person name="Land M."/>
            <person name="Hauser L."/>
            <person name="Kyrpides N."/>
            <person name="Ivanova N."/>
            <person name="Pagani I."/>
            <person name="Brau L."/>
            <person name="Yates R."/>
            <person name="O'Hara G."/>
            <person name="Rui T."/>
            <person name="Howieson J."/>
            <person name="Reeve W."/>
            <person name="Woyke T."/>
        </authorList>
    </citation>
    <scope>NUCLEOTIDE SEQUENCE [LARGE SCALE GENOMIC DNA]</scope>
    <source>
        <strain evidence="5 6">WSM3557</strain>
    </source>
</reference>
<evidence type="ECO:0000313" key="6">
    <source>
        <dbReference type="Proteomes" id="UP000003947"/>
    </source>
</evidence>
<dbReference type="EMBL" id="JH660645">
    <property type="protein sequence ID" value="EIM27728.1"/>
    <property type="molecule type" value="Genomic_DNA"/>
</dbReference>
<keyword evidence="6" id="KW-1185">Reference proteome</keyword>
<dbReference type="PANTHER" id="PTHR43800">
    <property type="entry name" value="PEPTIDYL-LYSINE N-ACETYLTRANSFERASE YJAB"/>
    <property type="match status" value="1"/>
</dbReference>
<evidence type="ECO:0000256" key="3">
    <source>
        <dbReference type="SAM" id="MobiDB-lite"/>
    </source>
</evidence>
<dbReference type="RefSeq" id="WP_009763778.1">
    <property type="nucleotide sequence ID" value="NZ_CP141048.1"/>
</dbReference>
<dbReference type="eggNOG" id="COG0456">
    <property type="taxonomic scope" value="Bacteria"/>
</dbReference>
<evidence type="ECO:0000256" key="2">
    <source>
        <dbReference type="ARBA" id="ARBA00023315"/>
    </source>
</evidence>
<evidence type="ECO:0000256" key="1">
    <source>
        <dbReference type="ARBA" id="ARBA00022679"/>
    </source>
</evidence>
<gene>
    <name evidence="5" type="ORF">MicloDRAFT_00043010</name>
</gene>
<dbReference type="AlphaFoldDB" id="I4YUT6"/>
<evidence type="ECO:0000259" key="4">
    <source>
        <dbReference type="PROSITE" id="PS51186"/>
    </source>
</evidence>
<dbReference type="HOGENOM" id="CLU_098254_2_0_5"/>
<evidence type="ECO:0000313" key="5">
    <source>
        <dbReference type="EMBL" id="EIM27728.1"/>
    </source>
</evidence>
<dbReference type="PROSITE" id="PS51186">
    <property type="entry name" value="GNAT"/>
    <property type="match status" value="1"/>
</dbReference>
<organism evidence="5 6">
    <name type="scientific">Microvirga lotononidis</name>
    <dbReference type="NCBI Taxonomy" id="864069"/>
    <lineage>
        <taxon>Bacteria</taxon>
        <taxon>Pseudomonadati</taxon>
        <taxon>Pseudomonadota</taxon>
        <taxon>Alphaproteobacteria</taxon>
        <taxon>Hyphomicrobiales</taxon>
        <taxon>Methylobacteriaceae</taxon>
        <taxon>Microvirga</taxon>
    </lineage>
</organism>
<feature type="domain" description="N-acetyltransferase" evidence="4">
    <location>
        <begin position="56"/>
        <end position="199"/>
    </location>
</feature>
<feature type="region of interest" description="Disordered" evidence="3">
    <location>
        <begin position="203"/>
        <end position="225"/>
    </location>
</feature>
<keyword evidence="1 5" id="KW-0808">Transferase</keyword>
<dbReference type="Pfam" id="PF00583">
    <property type="entry name" value="Acetyltransf_1"/>
    <property type="match status" value="1"/>
</dbReference>
<dbReference type="InterPro" id="IPR000182">
    <property type="entry name" value="GNAT_dom"/>
</dbReference>
<sequence>MTAEPATPLNLDGYTDLPQGKIATIVTYLEMREPPARPPFQKPENWSLHRIDQDHPRYRALFRTIGEPWLWFSRAVMPDHELAAILDDPKVEAYALHDGEADVGLLELDFRTEGEAELAFLGLVPGFIGQGAGSFLMGEAIARAFANPVERFFVHTCTLDSPGALPFYMRSGFTPYRRAIEVADDPRLQGFLPMEAAAHIPVLGTPEQEKGASRPDTPFRRIQMS</sequence>
<keyword evidence="2" id="KW-0012">Acyltransferase</keyword>
<proteinExistence type="predicted"/>
<dbReference type="SUPFAM" id="SSF55729">
    <property type="entry name" value="Acyl-CoA N-acyltransferases (Nat)"/>
    <property type="match status" value="1"/>
</dbReference>
<dbReference type="PANTHER" id="PTHR43800:SF1">
    <property type="entry name" value="PEPTIDYL-LYSINE N-ACETYLTRANSFERASE YJAB"/>
    <property type="match status" value="1"/>
</dbReference>
<dbReference type="GO" id="GO:0016747">
    <property type="term" value="F:acyltransferase activity, transferring groups other than amino-acyl groups"/>
    <property type="evidence" value="ECO:0007669"/>
    <property type="project" value="InterPro"/>
</dbReference>
<dbReference type="PATRIC" id="fig|864069.3.peg.4651"/>